<dbReference type="EMBL" id="MTYH01000114">
    <property type="protein sequence ID" value="PNP38125.1"/>
    <property type="molecule type" value="Genomic_DNA"/>
</dbReference>
<evidence type="ECO:0000313" key="2">
    <source>
        <dbReference type="Proteomes" id="UP000236546"/>
    </source>
</evidence>
<dbReference type="Proteomes" id="UP000236546">
    <property type="component" value="Unassembled WGS sequence"/>
</dbReference>
<protein>
    <submittedName>
        <fullName evidence="1">Uncharacterized protein</fullName>
    </submittedName>
</protein>
<gene>
    <name evidence="1" type="ORF">TGAMA5MH_09989</name>
</gene>
<dbReference type="AlphaFoldDB" id="A0A2K0SXX1"/>
<sequence length="45" mass="5021">MQPQGECRINIVTGQNMQPANRQIQAFAGFCFYAATAHGKDLFFV</sequence>
<reference evidence="1 2" key="1">
    <citation type="submission" date="2017-02" db="EMBL/GenBank/DDBJ databases">
        <title>Genomes of Trichoderma spp. with biocontrol activity.</title>
        <authorList>
            <person name="Gardiner D."/>
            <person name="Kazan K."/>
            <person name="Vos C."/>
            <person name="Harvey P."/>
        </authorList>
    </citation>
    <scope>NUCLEOTIDE SEQUENCE [LARGE SCALE GENOMIC DNA]</scope>
    <source>
        <strain evidence="1 2">A5MH</strain>
    </source>
</reference>
<organism evidence="1 2">
    <name type="scientific">Trichoderma gamsii</name>
    <dbReference type="NCBI Taxonomy" id="398673"/>
    <lineage>
        <taxon>Eukaryota</taxon>
        <taxon>Fungi</taxon>
        <taxon>Dikarya</taxon>
        <taxon>Ascomycota</taxon>
        <taxon>Pezizomycotina</taxon>
        <taxon>Sordariomycetes</taxon>
        <taxon>Hypocreomycetidae</taxon>
        <taxon>Hypocreales</taxon>
        <taxon>Hypocreaceae</taxon>
        <taxon>Trichoderma</taxon>
    </lineage>
</organism>
<dbReference type="OrthoDB" id="10571460at2759"/>
<name>A0A2K0SXX1_9HYPO</name>
<accession>A0A2K0SXX1</accession>
<comment type="caution">
    <text evidence="1">The sequence shown here is derived from an EMBL/GenBank/DDBJ whole genome shotgun (WGS) entry which is preliminary data.</text>
</comment>
<evidence type="ECO:0000313" key="1">
    <source>
        <dbReference type="EMBL" id="PNP38125.1"/>
    </source>
</evidence>
<proteinExistence type="predicted"/>